<evidence type="ECO:0000313" key="3">
    <source>
        <dbReference type="Proteomes" id="UP000464674"/>
    </source>
</evidence>
<keyword evidence="1" id="KW-1133">Transmembrane helix</keyword>
<dbReference type="AlphaFoldDB" id="A0A857FSS8"/>
<dbReference type="Proteomes" id="UP000464674">
    <property type="component" value="Chromosome"/>
</dbReference>
<feature type="transmembrane region" description="Helical" evidence="1">
    <location>
        <begin position="325"/>
        <end position="346"/>
    </location>
</feature>
<keyword evidence="1" id="KW-0472">Membrane</keyword>
<name>A0A857FSS8_KOMXY</name>
<feature type="transmembrane region" description="Helical" evidence="1">
    <location>
        <begin position="87"/>
        <end position="108"/>
    </location>
</feature>
<feature type="transmembrane region" description="Helical" evidence="1">
    <location>
        <begin position="386"/>
        <end position="407"/>
    </location>
</feature>
<feature type="transmembrane region" description="Helical" evidence="1">
    <location>
        <begin position="49"/>
        <end position="67"/>
    </location>
</feature>
<feature type="transmembrane region" description="Helical" evidence="1">
    <location>
        <begin position="154"/>
        <end position="176"/>
    </location>
</feature>
<evidence type="ECO:0008006" key="4">
    <source>
        <dbReference type="Google" id="ProtNLM"/>
    </source>
</evidence>
<proteinExistence type="predicted"/>
<reference evidence="2 3" key="1">
    <citation type="journal article" date="2020" name="Carbohydr. Polym.">
        <title>Characterization and optimization of production of bacterial cellulose from strain CGMCC 17276 based on whole-genome analysis.</title>
        <authorList>
            <person name="Lu T."/>
            <person name="Gao H."/>
            <person name="Liao B."/>
            <person name="Wu J."/>
            <person name="Zhang W."/>
            <person name="Huang J."/>
            <person name="Liu M."/>
            <person name="Huang J."/>
            <person name="Chang Z."/>
            <person name="Jin M."/>
            <person name="Yi Z."/>
            <person name="Jiang D."/>
        </authorList>
    </citation>
    <scope>NUCLEOTIDE SEQUENCE [LARGE SCALE GENOMIC DNA]</scope>
    <source>
        <strain evidence="2 3">CGMCC 17276</strain>
    </source>
</reference>
<organism evidence="2 3">
    <name type="scientific">Komagataeibacter xylinus</name>
    <name type="common">Gluconacetobacter xylinus</name>
    <dbReference type="NCBI Taxonomy" id="28448"/>
    <lineage>
        <taxon>Bacteria</taxon>
        <taxon>Pseudomonadati</taxon>
        <taxon>Pseudomonadota</taxon>
        <taxon>Alphaproteobacteria</taxon>
        <taxon>Acetobacterales</taxon>
        <taxon>Acetobacteraceae</taxon>
        <taxon>Komagataeibacter</taxon>
    </lineage>
</organism>
<evidence type="ECO:0000256" key="1">
    <source>
        <dbReference type="SAM" id="Phobius"/>
    </source>
</evidence>
<dbReference type="RefSeq" id="WP_159261970.1">
    <property type="nucleotide sequence ID" value="NZ_CP041348.1"/>
</dbReference>
<protein>
    <recommendedName>
        <fullName evidence="4">Glycosyltransferase RgtA/B/C/D-like domain-containing protein</fullName>
    </recommendedName>
</protein>
<accession>A0A857FSS8</accession>
<evidence type="ECO:0000313" key="2">
    <source>
        <dbReference type="EMBL" id="QHC35514.1"/>
    </source>
</evidence>
<dbReference type="OrthoDB" id="7957736at2"/>
<keyword evidence="1" id="KW-0812">Transmembrane</keyword>
<dbReference type="EMBL" id="CP041348">
    <property type="protein sequence ID" value="QHC35514.1"/>
    <property type="molecule type" value="Genomic_DNA"/>
</dbReference>
<feature type="transmembrane region" description="Helical" evidence="1">
    <location>
        <begin position="358"/>
        <end position="379"/>
    </location>
</feature>
<gene>
    <name evidence="2" type="ORF">FMA36_08420</name>
</gene>
<feature type="transmembrane region" description="Helical" evidence="1">
    <location>
        <begin position="117"/>
        <end position="148"/>
    </location>
</feature>
<sequence length="424" mass="47662">MSFDSFYQYGQALGLEPLNDAHPPIMAYIWGVLCHVVKSPGTLLFFDQIIYWAAIFLFSCAVFVRPWHRVIMIAVLGLWPPLYIISLHLWADAGMMAFLALAVACLAIQSTDERKRWLVMAGIALFVAAALRHNAITGVIPLLCYIAWRFAKNFPVPVSAFIKILCSLSLILVIGLKTLTIGIQHLPQLGSIFVWDLVAISVAENKDVIPDYVSKKAGPNFVGRLRSHWSPDVNIPGFSEVSPDVTPVQEKQLIKDWIIAVINNPGAYLAHRMHVVGNILDLRHGVYYPYQYIGIDQPNPYGIDFTFKNLVHKIMHSVFDKETKLIIYRVWIYDLLALLLIFFYLYKLLVTHEAGYFGALPAITALSGIMIELPLFILAPACDYRYSIWVVFSAILALVLTICGRYMKNRVSNSTALEAVSIEA</sequence>